<accession>A0A8X6UCN6</accession>
<dbReference type="Proteomes" id="UP000887013">
    <property type="component" value="Unassembled WGS sequence"/>
</dbReference>
<comment type="caution">
    <text evidence="1">The sequence shown here is derived from an EMBL/GenBank/DDBJ whole genome shotgun (WGS) entry which is preliminary data.</text>
</comment>
<protein>
    <submittedName>
        <fullName evidence="1">Uncharacterized protein</fullName>
    </submittedName>
</protein>
<evidence type="ECO:0000313" key="1">
    <source>
        <dbReference type="EMBL" id="GFT96835.1"/>
    </source>
</evidence>
<dbReference type="AlphaFoldDB" id="A0A8X6UCN6"/>
<dbReference type="EMBL" id="BMAW01075419">
    <property type="protein sequence ID" value="GFT96835.1"/>
    <property type="molecule type" value="Genomic_DNA"/>
</dbReference>
<reference evidence="1" key="1">
    <citation type="submission" date="2020-08" db="EMBL/GenBank/DDBJ databases">
        <title>Multicomponent nature underlies the extraordinary mechanical properties of spider dragline silk.</title>
        <authorList>
            <person name="Kono N."/>
            <person name="Nakamura H."/>
            <person name="Mori M."/>
            <person name="Yoshida Y."/>
            <person name="Ohtoshi R."/>
            <person name="Malay A.D."/>
            <person name="Moran D.A.P."/>
            <person name="Tomita M."/>
            <person name="Numata K."/>
            <person name="Arakawa K."/>
        </authorList>
    </citation>
    <scope>NUCLEOTIDE SEQUENCE</scope>
</reference>
<keyword evidence="2" id="KW-1185">Reference proteome</keyword>
<organism evidence="1 2">
    <name type="scientific">Nephila pilipes</name>
    <name type="common">Giant wood spider</name>
    <name type="synonym">Nephila maculata</name>
    <dbReference type="NCBI Taxonomy" id="299642"/>
    <lineage>
        <taxon>Eukaryota</taxon>
        <taxon>Metazoa</taxon>
        <taxon>Ecdysozoa</taxon>
        <taxon>Arthropoda</taxon>
        <taxon>Chelicerata</taxon>
        <taxon>Arachnida</taxon>
        <taxon>Araneae</taxon>
        <taxon>Araneomorphae</taxon>
        <taxon>Entelegynae</taxon>
        <taxon>Araneoidea</taxon>
        <taxon>Nephilidae</taxon>
        <taxon>Nephila</taxon>
    </lineage>
</organism>
<gene>
    <name evidence="1" type="ORF">NPIL_168941</name>
</gene>
<sequence>MWGCVFYDLDYTQNVCLAALIVGGRKLVSLHRNVIELDYFEDRTVKIISGCETRSLVKLCEMQRNKLTGKLNICAFQLLLFV</sequence>
<name>A0A8X6UCN6_NEPPI</name>
<proteinExistence type="predicted"/>
<evidence type="ECO:0000313" key="2">
    <source>
        <dbReference type="Proteomes" id="UP000887013"/>
    </source>
</evidence>